<reference evidence="3 4" key="1">
    <citation type="submission" date="2017-04" db="EMBL/GenBank/DDBJ databases">
        <title>Genome Sequence of the Model Brown-Rot Fungus Postia placenta SB12.</title>
        <authorList>
            <consortium name="DOE Joint Genome Institute"/>
            <person name="Gaskell J."/>
            <person name="Kersten P."/>
            <person name="Larrondo L.F."/>
            <person name="Canessa P."/>
            <person name="Martinez D."/>
            <person name="Hibbett D."/>
            <person name="Schmoll M."/>
            <person name="Kubicek C.P."/>
            <person name="Martinez A.T."/>
            <person name="Yadav J."/>
            <person name="Master E."/>
            <person name="Magnuson J.K."/>
            <person name="James T."/>
            <person name="Yaver D."/>
            <person name="Berka R."/>
            <person name="Labutti K."/>
            <person name="Lipzen A."/>
            <person name="Aerts A."/>
            <person name="Barry K."/>
            <person name="Henrissat B."/>
            <person name="Blanchette R."/>
            <person name="Grigoriev I."/>
            <person name="Cullen D."/>
        </authorList>
    </citation>
    <scope>NUCLEOTIDE SEQUENCE [LARGE SCALE GENOMIC DNA]</scope>
    <source>
        <strain evidence="3 4">MAD-698-R-SB12</strain>
    </source>
</reference>
<dbReference type="GeneID" id="36323135"/>
<feature type="region of interest" description="Disordered" evidence="1">
    <location>
        <begin position="810"/>
        <end position="894"/>
    </location>
</feature>
<sequence length="894" mass="93829">MSSSLSQWPLKAQLLRTVLTAVIVVVNRVWAQHSVTVQNLSGTTIAEGPNIIYQGQDIEDASALVHFLPLSGPVRDILSEYRIDAAFWTQVWTDNLKAGLLITWCPNGVDTSPIASLVPSSQTPTPTLVVSTSKLVVGPIVGGVVGSVVGIAIIILIGMIWWRLKLRSKKTTKSTELPGKKNDETANILSVPPAPPVYTPSVGPLYAHTFTSVEGVPKTDSSKNSYKIAPESPPNSTPGAPHSTGRGVTFVSSVPPSPRGMGAASRRDAIDHNSIVTRDHSRHRIVHSRTHNPRGTYALPTSLRDPPLPTDNTRPEPVAAESHATPELDFPPVSSALPFDGRDRSPLQCGPADIPTSAPFPPSAMPMPPLASRNGGRIPASPLTHFPMRLHTNHQGAQAGLGFGQHPLASNGGTARRGRVLQRRNGRSPPGNRTFSPKTNHYAPTSVEGTRALGCLKREITLRVVDDAHDAFCANDSRVDCSHELLTPYFHIGDIADIDDFELYSAIRRVSYWPLSWWFKMTRLSEQWRNPVIAFSILAAAAVSASTTGPSSSPDLSARSVDPSHIIDKAVKSVNSADVQRRGGLLGGLGGLGFVDAGERDARNNAPHVRRATDAHRHKGRSSNAYDGHALHRGAERTSPPPRPDHRTEGVDGCDGDNYSEGRVSSTDGGVSCSSSAQGAAANQVGQHVGGESVASPDAGAASGTDITDNGLDGLMGIDGTSGGTGTSPDAVGADGDDVTVSPSNDYGNAYPTYPGTHTHRPLSRAFPSASPEDARKELYEVVNNTMAGGNNPSLVRRAVTPVNIPALEEDRSPNGVINPGSDGAPGESIQGASIPGLGTVNNPGGSAQPGAVGSSAGGRVIENGHTKDNKAHVPGVGDLSRSGTAMGGQGFRP</sequence>
<feature type="compositionally biased region" description="Basic and acidic residues" evidence="1">
    <location>
        <begin position="863"/>
        <end position="872"/>
    </location>
</feature>
<gene>
    <name evidence="3" type="ORF">POSPLADRAFT_1042917</name>
</gene>
<name>A0A1X6NH73_9APHY</name>
<organism evidence="3 4">
    <name type="scientific">Postia placenta MAD-698-R-SB12</name>
    <dbReference type="NCBI Taxonomy" id="670580"/>
    <lineage>
        <taxon>Eukaryota</taxon>
        <taxon>Fungi</taxon>
        <taxon>Dikarya</taxon>
        <taxon>Basidiomycota</taxon>
        <taxon>Agaricomycotina</taxon>
        <taxon>Agaricomycetes</taxon>
        <taxon>Polyporales</taxon>
        <taxon>Adustoporiaceae</taxon>
        <taxon>Rhodonia</taxon>
    </lineage>
</organism>
<feature type="compositionally biased region" description="Basic residues" evidence="1">
    <location>
        <begin position="416"/>
        <end position="426"/>
    </location>
</feature>
<dbReference type="RefSeq" id="XP_024344517.1">
    <property type="nucleotide sequence ID" value="XM_024478185.1"/>
</dbReference>
<keyword evidence="2" id="KW-1133">Transmembrane helix</keyword>
<dbReference type="AlphaFoldDB" id="A0A1X6NH73"/>
<keyword evidence="2" id="KW-0812">Transmembrane</keyword>
<feature type="compositionally biased region" description="Polar residues" evidence="1">
    <location>
        <begin position="431"/>
        <end position="443"/>
    </location>
</feature>
<feature type="region of interest" description="Disordered" evidence="1">
    <location>
        <begin position="603"/>
        <end position="772"/>
    </location>
</feature>
<dbReference type="EMBL" id="KZ110591">
    <property type="protein sequence ID" value="OSX67723.1"/>
    <property type="molecule type" value="Genomic_DNA"/>
</dbReference>
<keyword evidence="2" id="KW-0472">Membrane</keyword>
<evidence type="ECO:0000256" key="1">
    <source>
        <dbReference type="SAM" id="MobiDB-lite"/>
    </source>
</evidence>
<feature type="compositionally biased region" description="Low complexity" evidence="1">
    <location>
        <begin position="664"/>
        <end position="676"/>
    </location>
</feature>
<evidence type="ECO:0000313" key="4">
    <source>
        <dbReference type="Proteomes" id="UP000194127"/>
    </source>
</evidence>
<protein>
    <submittedName>
        <fullName evidence="3">Uncharacterized protein</fullName>
    </submittedName>
</protein>
<dbReference type="OrthoDB" id="10347455at2759"/>
<dbReference type="Proteomes" id="UP000194127">
    <property type="component" value="Unassembled WGS sequence"/>
</dbReference>
<proteinExistence type="predicted"/>
<keyword evidence="4" id="KW-1185">Reference proteome</keyword>
<feature type="region of interest" description="Disordered" evidence="1">
    <location>
        <begin position="406"/>
        <end position="443"/>
    </location>
</feature>
<evidence type="ECO:0000313" key="3">
    <source>
        <dbReference type="EMBL" id="OSX67723.1"/>
    </source>
</evidence>
<feature type="region of interest" description="Disordered" evidence="1">
    <location>
        <begin position="291"/>
        <end position="345"/>
    </location>
</feature>
<evidence type="ECO:0000256" key="2">
    <source>
        <dbReference type="SAM" id="Phobius"/>
    </source>
</evidence>
<accession>A0A1X6NH73</accession>
<feature type="region of interest" description="Disordered" evidence="1">
    <location>
        <begin position="172"/>
        <end position="193"/>
    </location>
</feature>
<feature type="region of interest" description="Disordered" evidence="1">
    <location>
        <begin position="215"/>
        <end position="272"/>
    </location>
</feature>
<feature type="transmembrane region" description="Helical" evidence="2">
    <location>
        <begin position="140"/>
        <end position="164"/>
    </location>
</feature>